<dbReference type="AlphaFoldDB" id="A0A8J5MB08"/>
<comment type="caution">
    <text evidence="1">The sequence shown here is derived from an EMBL/GenBank/DDBJ whole genome shotgun (WGS) entry which is preliminary data.</text>
</comment>
<evidence type="ECO:0000313" key="2">
    <source>
        <dbReference type="Proteomes" id="UP000709295"/>
    </source>
</evidence>
<proteinExistence type="predicted"/>
<gene>
    <name evidence="1" type="ORF">JG688_00004880</name>
</gene>
<protein>
    <submittedName>
        <fullName evidence="1">Uncharacterized protein</fullName>
    </submittedName>
</protein>
<dbReference type="Proteomes" id="UP000709295">
    <property type="component" value="Unassembled WGS sequence"/>
</dbReference>
<dbReference type="EMBL" id="JAENGY010000181">
    <property type="protein sequence ID" value="KAG6970417.1"/>
    <property type="molecule type" value="Genomic_DNA"/>
</dbReference>
<keyword evidence="2" id="KW-1185">Reference proteome</keyword>
<reference evidence="1" key="1">
    <citation type="submission" date="2021-01" db="EMBL/GenBank/DDBJ databases">
        <title>Phytophthora aleatoria, a newly-described species from Pinus radiata is distinct from Phytophthora cactorum isolates based on comparative genomics.</title>
        <authorList>
            <person name="Mcdougal R."/>
            <person name="Panda P."/>
            <person name="Williams N."/>
            <person name="Studholme D.J."/>
        </authorList>
    </citation>
    <scope>NUCLEOTIDE SEQUENCE</scope>
    <source>
        <strain evidence="1">NZFS 4037</strain>
    </source>
</reference>
<evidence type="ECO:0000313" key="1">
    <source>
        <dbReference type="EMBL" id="KAG6970417.1"/>
    </source>
</evidence>
<sequence length="86" mass="10285">MVYAYGRNEHIFKHHRITEAYLCVMRLRLTWLMLCTTKRIQPSEYNLAKLQKIDEEISNIPTPPRHERWRDTTTQVGDGLALLTWD</sequence>
<organism evidence="1 2">
    <name type="scientific">Phytophthora aleatoria</name>
    <dbReference type="NCBI Taxonomy" id="2496075"/>
    <lineage>
        <taxon>Eukaryota</taxon>
        <taxon>Sar</taxon>
        <taxon>Stramenopiles</taxon>
        <taxon>Oomycota</taxon>
        <taxon>Peronosporomycetes</taxon>
        <taxon>Peronosporales</taxon>
        <taxon>Peronosporaceae</taxon>
        <taxon>Phytophthora</taxon>
    </lineage>
</organism>
<accession>A0A8J5MB08</accession>
<name>A0A8J5MB08_9STRA</name>